<feature type="signal peptide" evidence="1">
    <location>
        <begin position="1"/>
        <end position="18"/>
    </location>
</feature>
<sequence>MAGVMTLVLLLLAGPAAAHRGGCGLGLGLEALRGAEGALRVGAEAPSLLAGREAAGQAADRLAEAAGRLAGCGCARAAGEAQEAAGLAEGLRGAAELERIRRGLDRARFSARLARERLDRQGCS</sequence>
<dbReference type="Proteomes" id="UP000660885">
    <property type="component" value="Unassembled WGS sequence"/>
</dbReference>
<keyword evidence="1" id="KW-0732">Signal</keyword>
<proteinExistence type="predicted"/>
<comment type="caution">
    <text evidence="2">The sequence shown here is derived from an EMBL/GenBank/DDBJ whole genome shotgun (WGS) entry which is preliminary data.</text>
</comment>
<organism evidence="2 3">
    <name type="scientific">Belnapia arida</name>
    <dbReference type="NCBI Taxonomy" id="2804533"/>
    <lineage>
        <taxon>Bacteria</taxon>
        <taxon>Pseudomonadati</taxon>
        <taxon>Pseudomonadota</taxon>
        <taxon>Alphaproteobacteria</taxon>
        <taxon>Acetobacterales</taxon>
        <taxon>Roseomonadaceae</taxon>
        <taxon>Belnapia</taxon>
    </lineage>
</organism>
<evidence type="ECO:0000313" key="3">
    <source>
        <dbReference type="Proteomes" id="UP000660885"/>
    </source>
</evidence>
<accession>A0ABS1U5K2</accession>
<name>A0ABS1U5K2_9PROT</name>
<feature type="chain" id="PRO_5046509213" evidence="1">
    <location>
        <begin position="19"/>
        <end position="124"/>
    </location>
</feature>
<dbReference type="RefSeq" id="WP_202833199.1">
    <property type="nucleotide sequence ID" value="NZ_JAETWB010000009.1"/>
</dbReference>
<keyword evidence="3" id="KW-1185">Reference proteome</keyword>
<protein>
    <submittedName>
        <fullName evidence="2">Uncharacterized protein</fullName>
    </submittedName>
</protein>
<gene>
    <name evidence="2" type="ORF">JMJ56_18250</name>
</gene>
<evidence type="ECO:0000256" key="1">
    <source>
        <dbReference type="SAM" id="SignalP"/>
    </source>
</evidence>
<evidence type="ECO:0000313" key="2">
    <source>
        <dbReference type="EMBL" id="MBL6079966.1"/>
    </source>
</evidence>
<reference evidence="2 3" key="1">
    <citation type="submission" date="2021-01" db="EMBL/GenBank/DDBJ databases">
        <title>Belnapia mucosa sp. nov. and Belnapia arida sp. nov., isolated from the Tabernas Desert (Almeria, Spain).</title>
        <authorList>
            <person name="Molina-Menor E."/>
            <person name="Vidal-Verdu A."/>
            <person name="Calonge A."/>
            <person name="Satari L."/>
            <person name="Pereto J."/>
            <person name="Porcar M."/>
        </authorList>
    </citation>
    <scope>NUCLEOTIDE SEQUENCE [LARGE SCALE GENOMIC DNA]</scope>
    <source>
        <strain evidence="2 3">T18</strain>
    </source>
</reference>
<dbReference type="EMBL" id="JAETWB010000009">
    <property type="protein sequence ID" value="MBL6079966.1"/>
    <property type="molecule type" value="Genomic_DNA"/>
</dbReference>